<dbReference type="EMBL" id="BMCK01000001">
    <property type="protein sequence ID" value="GGD08892.1"/>
    <property type="molecule type" value="Genomic_DNA"/>
</dbReference>
<dbReference type="OrthoDB" id="9810847at2"/>
<dbReference type="EMBL" id="CP038462">
    <property type="protein sequence ID" value="QCC76217.1"/>
    <property type="molecule type" value="Genomic_DNA"/>
</dbReference>
<sequence>MRFLGSLLATMAALAVAAWLFDGIWFEGADSPFGTELKDKVVPVALVALIVWVVSQVVAPVVKLLSLPLIVLTLGLFLLVVNALMLMLVGWIADGVGLGFHVEGFWVALGGALVITLVERIVSGILVEDRD</sequence>
<reference evidence="5" key="3">
    <citation type="journal article" date="2019" name="Int. J. Syst. Evol. Microbiol.">
        <title>The Global Catalogue of Microorganisms (GCM) 10K type strain sequencing project: providing services to taxonomists for standard genome sequencing and annotation.</title>
        <authorList>
            <consortium name="The Broad Institute Genomics Platform"/>
            <consortium name="The Broad Institute Genome Sequencing Center for Infectious Disease"/>
            <person name="Wu L."/>
            <person name="Ma J."/>
        </authorList>
    </citation>
    <scope>NUCLEOTIDE SEQUENCE [LARGE SCALE GENOMIC DNA]</scope>
    <source>
        <strain evidence="5">CCM 7403</strain>
    </source>
</reference>
<dbReference type="KEGG" id="ndp:E2C04_01560"/>
<reference evidence="3 4" key="1">
    <citation type="journal article" date="2008" name="Int. J. Syst. Evol. Microbiol.">
        <title>Nocardioides daphniae sp. nov., isolated from Daphnia cucullata (Crustacea: Cladocera).</title>
        <authorList>
            <person name="Toth E.M."/>
            <person name="Keki Z."/>
            <person name="Homonnay Z.G."/>
            <person name="Borsodi A.K."/>
            <person name="Marialigeti K."/>
            <person name="Schumann P."/>
        </authorList>
    </citation>
    <scope>NUCLEOTIDE SEQUENCE [LARGE SCALE GENOMIC DNA]</scope>
    <source>
        <strain evidence="3 4">JCM 16608</strain>
    </source>
</reference>
<evidence type="ECO:0000313" key="5">
    <source>
        <dbReference type="Proteomes" id="UP000630594"/>
    </source>
</evidence>
<keyword evidence="1" id="KW-0472">Membrane</keyword>
<feature type="transmembrane region" description="Helical" evidence="1">
    <location>
        <begin position="105"/>
        <end position="127"/>
    </location>
</feature>
<dbReference type="InterPro" id="IPR007165">
    <property type="entry name" value="Phage_holin_4_2"/>
</dbReference>
<dbReference type="Proteomes" id="UP000297025">
    <property type="component" value="Chromosome"/>
</dbReference>
<reference evidence="2" key="2">
    <citation type="journal article" date="2014" name="Int. J. Syst. Evol. Microbiol.">
        <title>Complete genome of a new Firmicutes species belonging to the dominant human colonic microbiota ('Ruminococcus bicirculans') reveals two chromosomes and a selective capacity to utilize plant glucans.</title>
        <authorList>
            <consortium name="NISC Comparative Sequencing Program"/>
            <person name="Wegmann U."/>
            <person name="Louis P."/>
            <person name="Goesmann A."/>
            <person name="Henrissat B."/>
            <person name="Duncan S.H."/>
            <person name="Flint H.J."/>
        </authorList>
    </citation>
    <scope>NUCLEOTIDE SEQUENCE</scope>
    <source>
        <strain evidence="2">CCM 7403</strain>
    </source>
</reference>
<dbReference type="AlphaFoldDB" id="A0A4V1CW68"/>
<keyword evidence="1" id="KW-0812">Transmembrane</keyword>
<feature type="transmembrane region" description="Helical" evidence="1">
    <location>
        <begin position="69"/>
        <end position="93"/>
    </location>
</feature>
<accession>A0A4V1CW68</accession>
<dbReference type="PANTHER" id="PTHR37309:SF1">
    <property type="entry name" value="SLR0284 PROTEIN"/>
    <property type="match status" value="1"/>
</dbReference>
<keyword evidence="1" id="KW-1133">Transmembrane helix</keyword>
<feature type="transmembrane region" description="Helical" evidence="1">
    <location>
        <begin position="41"/>
        <end position="62"/>
    </location>
</feature>
<reference evidence="3" key="4">
    <citation type="submission" date="2019-03" db="EMBL/GenBank/DDBJ databases">
        <authorList>
            <person name="Huang Y."/>
        </authorList>
    </citation>
    <scope>NUCLEOTIDE SEQUENCE</scope>
    <source>
        <strain evidence="3">JCM 16608</strain>
    </source>
</reference>
<name>A0A4V1CW68_9ACTN</name>
<proteinExistence type="predicted"/>
<evidence type="ECO:0000256" key="1">
    <source>
        <dbReference type="SAM" id="Phobius"/>
    </source>
</evidence>
<dbReference type="PANTHER" id="PTHR37309">
    <property type="entry name" value="SLR0284 PROTEIN"/>
    <property type="match status" value="1"/>
</dbReference>
<dbReference type="Proteomes" id="UP000630594">
    <property type="component" value="Unassembled WGS sequence"/>
</dbReference>
<protein>
    <submittedName>
        <fullName evidence="3">Phage holin family protein</fullName>
    </submittedName>
</protein>
<dbReference type="Pfam" id="PF04020">
    <property type="entry name" value="Phage_holin_4_2"/>
    <property type="match status" value="1"/>
</dbReference>
<organism evidence="3 4">
    <name type="scientific">Nocardioides daphniae</name>
    <dbReference type="NCBI Taxonomy" id="402297"/>
    <lineage>
        <taxon>Bacteria</taxon>
        <taxon>Bacillati</taxon>
        <taxon>Actinomycetota</taxon>
        <taxon>Actinomycetes</taxon>
        <taxon>Propionibacteriales</taxon>
        <taxon>Nocardioidaceae</taxon>
        <taxon>Nocardioides</taxon>
    </lineage>
</organism>
<evidence type="ECO:0000313" key="2">
    <source>
        <dbReference type="EMBL" id="GGD08892.1"/>
    </source>
</evidence>
<evidence type="ECO:0000313" key="3">
    <source>
        <dbReference type="EMBL" id="QCC76217.1"/>
    </source>
</evidence>
<evidence type="ECO:0000313" key="4">
    <source>
        <dbReference type="Proteomes" id="UP000297025"/>
    </source>
</evidence>
<dbReference type="RefSeq" id="WP_135831266.1">
    <property type="nucleotide sequence ID" value="NZ_BMCK01000001.1"/>
</dbReference>
<keyword evidence="5" id="KW-1185">Reference proteome</keyword>
<gene>
    <name evidence="3" type="ORF">E2C04_01560</name>
    <name evidence="2" type="ORF">GCM10007231_04730</name>
</gene>
<reference evidence="2" key="5">
    <citation type="submission" date="2024-05" db="EMBL/GenBank/DDBJ databases">
        <authorList>
            <person name="Sun Q."/>
            <person name="Sedlacek I."/>
        </authorList>
    </citation>
    <scope>NUCLEOTIDE SEQUENCE</scope>
    <source>
        <strain evidence="2">CCM 7403</strain>
    </source>
</reference>